<dbReference type="AlphaFoldDB" id="A0A3B1C474"/>
<evidence type="ECO:0000313" key="2">
    <source>
        <dbReference type="EMBL" id="VAX18824.1"/>
    </source>
</evidence>
<sequence>MKINCPNCNKTLNVPDEKIPQDKDFKFKCPSCKSNVTVPTGGGAISADLPQFDGVPTSTPTSPSLLDETRQIQVPKAVPGALAPSLESMMGAIEDEMDILEEGSLRALVADPDNLELISPVLRKMNYLITSVKSSDEALSKLQFNFYDIILLNERFDGSDLKNNAVLQYIQPLSMDTRRRMFVALIGKNFKSMDNMTALTNSVNLVLSEADFSNFELIFKKAIKENEIFYRVFRKMLVNTGREIES</sequence>
<dbReference type="InterPro" id="IPR011723">
    <property type="entry name" value="Znf/thioredoxin_put"/>
</dbReference>
<name>A0A3B1C474_9ZZZZ</name>
<proteinExistence type="predicted"/>
<accession>A0A3B1C474</accession>
<evidence type="ECO:0000259" key="1">
    <source>
        <dbReference type="Pfam" id="PF13717"/>
    </source>
</evidence>
<gene>
    <name evidence="2" type="ORF">MNBD_NITROSPINAE01-1700</name>
</gene>
<dbReference type="Pfam" id="PF13717">
    <property type="entry name" value="Zn_ribbon_4"/>
    <property type="match status" value="1"/>
</dbReference>
<dbReference type="SUPFAM" id="SSF52172">
    <property type="entry name" value="CheY-like"/>
    <property type="match status" value="1"/>
</dbReference>
<feature type="domain" description="Zinc finger/thioredoxin putative" evidence="1">
    <location>
        <begin position="1"/>
        <end position="33"/>
    </location>
</feature>
<dbReference type="InterPro" id="IPR011006">
    <property type="entry name" value="CheY-like_superfamily"/>
</dbReference>
<reference evidence="2" key="1">
    <citation type="submission" date="2018-06" db="EMBL/GenBank/DDBJ databases">
        <authorList>
            <person name="Zhirakovskaya E."/>
        </authorList>
    </citation>
    <scope>NUCLEOTIDE SEQUENCE</scope>
</reference>
<dbReference type="EMBL" id="UOGC01000081">
    <property type="protein sequence ID" value="VAX18824.1"/>
    <property type="molecule type" value="Genomic_DNA"/>
</dbReference>
<protein>
    <recommendedName>
        <fullName evidence="1">Zinc finger/thioredoxin putative domain-containing protein</fullName>
    </recommendedName>
</protein>
<organism evidence="2">
    <name type="scientific">hydrothermal vent metagenome</name>
    <dbReference type="NCBI Taxonomy" id="652676"/>
    <lineage>
        <taxon>unclassified sequences</taxon>
        <taxon>metagenomes</taxon>
        <taxon>ecological metagenomes</taxon>
    </lineage>
</organism>